<evidence type="ECO:0000313" key="2">
    <source>
        <dbReference type="Proteomes" id="UP001230649"/>
    </source>
</evidence>
<proteinExistence type="predicted"/>
<dbReference type="EMBL" id="JASBWS010000135">
    <property type="protein sequence ID" value="KAJ9094672.1"/>
    <property type="molecule type" value="Genomic_DNA"/>
</dbReference>
<gene>
    <name evidence="1" type="ORF">QFC20_006853</name>
</gene>
<keyword evidence="2" id="KW-1185">Reference proteome</keyword>
<organism evidence="1 2">
    <name type="scientific">Naganishia adeliensis</name>
    <dbReference type="NCBI Taxonomy" id="92952"/>
    <lineage>
        <taxon>Eukaryota</taxon>
        <taxon>Fungi</taxon>
        <taxon>Dikarya</taxon>
        <taxon>Basidiomycota</taxon>
        <taxon>Agaricomycotina</taxon>
        <taxon>Tremellomycetes</taxon>
        <taxon>Filobasidiales</taxon>
        <taxon>Filobasidiaceae</taxon>
        <taxon>Naganishia</taxon>
    </lineage>
</organism>
<comment type="caution">
    <text evidence="1">The sequence shown here is derived from an EMBL/GenBank/DDBJ whole genome shotgun (WGS) entry which is preliminary data.</text>
</comment>
<dbReference type="Proteomes" id="UP001230649">
    <property type="component" value="Unassembled WGS sequence"/>
</dbReference>
<sequence>MTTAIDADDKRLPVTLLSGFLGSGKTTLLSHILRSKDPGLRCAIIVNDMGALNIDASLISNHKLTQKEEKVVQMQNDLLEEVAQLAESGQFDYLIIESTGISEPIQVAETFTQEFAETITQDEIAEIEASLPKDSKATPDSRRKLAQLIAQGGLSKVARLDTCVSVVDCTTFLSDFDTTDFLTDRHGVDAVDPEDERNVTDLLTDQIEFADVILLNKTDVVSESQVQQVEKLARMLNLSCNIIRTVYSRVDLKKIINTHTFDFGKAATGAGWLQSLRESNMMELTGEDGVTKMVPKPETLEFVLPNSQMIQTTYEDDGEEEGHRDESLTGSMVVDDTVGQDEREAAVKLAKIQAMKAEKEELNLPERAKFKRESAVWKGLMRSKGGSNWMCTTSEDEWPFADQPEAREEIRKDFEGTWGDRRQEIVLIGQNLDQEVLTKILDAALLTDKEWALWQKIMKSKRSEEKKALKLYDVFDDGWEDWLDGVEDDDEKEDESNANAPVASESVNDKKRLHSTKLESNKLTRKPVSASELNKIDVHCSKAETRTQDAGSKVKKHKHHSSPHQGNQGPGHVHPPPNKRRKTAKA</sequence>
<protein>
    <submittedName>
        <fullName evidence="1">Uncharacterized protein</fullName>
    </submittedName>
</protein>
<accession>A0ACC2V5X7</accession>
<reference evidence="1" key="1">
    <citation type="submission" date="2023-04" db="EMBL/GenBank/DDBJ databases">
        <title>Draft Genome sequencing of Naganishia species isolated from polar environments using Oxford Nanopore Technology.</title>
        <authorList>
            <person name="Leo P."/>
            <person name="Venkateswaran K."/>
        </authorList>
    </citation>
    <scope>NUCLEOTIDE SEQUENCE</scope>
    <source>
        <strain evidence="1">MNA-CCFEE 5262</strain>
    </source>
</reference>
<evidence type="ECO:0000313" key="1">
    <source>
        <dbReference type="EMBL" id="KAJ9094672.1"/>
    </source>
</evidence>
<name>A0ACC2V5X7_9TREE</name>